<dbReference type="EC" id="2.4.2.9" evidence="4 13"/>
<gene>
    <name evidence="15" type="primary">upp</name>
    <name evidence="15" type="ORF">CRV04_02745</name>
</gene>
<evidence type="ECO:0000256" key="7">
    <source>
        <dbReference type="ARBA" id="ARBA00022679"/>
    </source>
</evidence>
<evidence type="ECO:0000256" key="1">
    <source>
        <dbReference type="ARBA" id="ARBA00001946"/>
    </source>
</evidence>
<evidence type="ECO:0000256" key="11">
    <source>
        <dbReference type="ARBA" id="ARBA00056901"/>
    </source>
</evidence>
<dbReference type="InterPro" id="IPR000836">
    <property type="entry name" value="PRTase_dom"/>
</dbReference>
<feature type="domain" description="Phosphoribosyltransferase" evidence="14">
    <location>
        <begin position="6"/>
        <end position="205"/>
    </location>
</feature>
<keyword evidence="6 15" id="KW-0328">Glycosyltransferase</keyword>
<evidence type="ECO:0000256" key="13">
    <source>
        <dbReference type="NCBIfam" id="TIGR01091"/>
    </source>
</evidence>
<dbReference type="EMBL" id="PDKN01000002">
    <property type="protein sequence ID" value="RXJ59951.1"/>
    <property type="molecule type" value="Genomic_DNA"/>
</dbReference>
<comment type="similarity">
    <text evidence="3">Belongs to the UPRTase family.</text>
</comment>
<proteinExistence type="inferred from homology"/>
<dbReference type="GO" id="GO:0044206">
    <property type="term" value="P:UMP salvage"/>
    <property type="evidence" value="ECO:0007669"/>
    <property type="project" value="UniProtKB-UniPathway"/>
</dbReference>
<dbReference type="RefSeq" id="WP_128995156.1">
    <property type="nucleotide sequence ID" value="NZ_PDKN01000002.1"/>
</dbReference>
<comment type="caution">
    <text evidence="15">The sequence shown here is derived from an EMBL/GenBank/DDBJ whole genome shotgun (WGS) entry which is preliminary data.</text>
</comment>
<evidence type="ECO:0000256" key="3">
    <source>
        <dbReference type="ARBA" id="ARBA00009516"/>
    </source>
</evidence>
<dbReference type="PANTHER" id="PTHR32315">
    <property type="entry name" value="ADENINE PHOSPHORIBOSYLTRANSFERASE"/>
    <property type="match status" value="1"/>
</dbReference>
<comment type="pathway">
    <text evidence="2">Pyrimidine metabolism; UMP biosynthesis via salvage pathway; UMP from uracil: step 1/1.</text>
</comment>
<evidence type="ECO:0000256" key="12">
    <source>
        <dbReference type="ARBA" id="ARBA00072146"/>
    </source>
</evidence>
<evidence type="ECO:0000256" key="6">
    <source>
        <dbReference type="ARBA" id="ARBA00022676"/>
    </source>
</evidence>
<evidence type="ECO:0000256" key="10">
    <source>
        <dbReference type="ARBA" id="ARBA00052919"/>
    </source>
</evidence>
<dbReference type="Pfam" id="PF14681">
    <property type="entry name" value="UPRTase"/>
    <property type="match status" value="1"/>
</dbReference>
<evidence type="ECO:0000256" key="2">
    <source>
        <dbReference type="ARBA" id="ARBA00005180"/>
    </source>
</evidence>
<comment type="cofactor">
    <cofactor evidence="1">
        <name>Mg(2+)</name>
        <dbReference type="ChEBI" id="CHEBI:18420"/>
    </cofactor>
</comment>
<keyword evidence="7 15" id="KW-0808">Transferase</keyword>
<keyword evidence="9" id="KW-0342">GTP-binding</keyword>
<dbReference type="InterPro" id="IPR050054">
    <property type="entry name" value="UPRTase/APRTase"/>
</dbReference>
<dbReference type="CDD" id="cd06223">
    <property type="entry name" value="PRTases_typeI"/>
    <property type="match status" value="1"/>
</dbReference>
<accession>A0A4Q0XVR1</accession>
<dbReference type="UniPathway" id="UPA00574">
    <property type="reaction ID" value="UER00636"/>
</dbReference>
<evidence type="ECO:0000313" key="15">
    <source>
        <dbReference type="EMBL" id="RXJ59951.1"/>
    </source>
</evidence>
<reference evidence="15 16" key="1">
    <citation type="submission" date="2017-10" db="EMBL/GenBank/DDBJ databases">
        <title>Genomics of the genus Arcobacter.</title>
        <authorList>
            <person name="Perez-Cataluna A."/>
            <person name="Figueras M.J."/>
        </authorList>
    </citation>
    <scope>NUCLEOTIDE SEQUENCE [LARGE SCALE GENOMIC DNA]</scope>
    <source>
        <strain evidence="15 16">CECT 8987</strain>
    </source>
</reference>
<dbReference type="NCBIfam" id="NF001097">
    <property type="entry name" value="PRK00129.1"/>
    <property type="match status" value="1"/>
</dbReference>
<dbReference type="NCBIfam" id="TIGR01091">
    <property type="entry name" value="upp"/>
    <property type="match status" value="1"/>
</dbReference>
<dbReference type="PANTHER" id="PTHR32315:SF4">
    <property type="entry name" value="URACIL PHOSPHORIBOSYLTRANSFERASE, CHLOROPLASTIC"/>
    <property type="match status" value="1"/>
</dbReference>
<dbReference type="Gene3D" id="3.40.50.2020">
    <property type="match status" value="1"/>
</dbReference>
<evidence type="ECO:0000256" key="4">
    <source>
        <dbReference type="ARBA" id="ARBA00011894"/>
    </source>
</evidence>
<evidence type="ECO:0000256" key="9">
    <source>
        <dbReference type="ARBA" id="ARBA00023134"/>
    </source>
</evidence>
<dbReference type="GO" id="GO:0006223">
    <property type="term" value="P:uracil salvage"/>
    <property type="evidence" value="ECO:0007669"/>
    <property type="project" value="InterPro"/>
</dbReference>
<sequence length="206" mass="23180">MYQESSNAVIKHLVNILRDTNTKPHEFRSYIEQIAKLLVCEAFNTHETFSKTITTWQGPLNTTFIDEKKLVFIPILRAGEPMLNGVFEIFKHAQSGFLAMKRDETTAKSHLFYEKLPDLKGKIVVLLDPMVATGGSLSDGIDVVKQHEPKEIITLNIIGSSHGVQRVNDLHSDIHMYIAQIDEKLNENNYICPGLGDAGDRAFNTL</sequence>
<keyword evidence="8" id="KW-0547">Nucleotide-binding</keyword>
<name>A0A4Q0XVR1_9BACT</name>
<comment type="function">
    <text evidence="11">Catalyzes the conversion of uracil and 5-phospho-alpha-D-ribose 1-diphosphate (PRPP) to UMP and diphosphate.</text>
</comment>
<dbReference type="FunFam" id="3.40.50.2020:FF:000023">
    <property type="entry name" value="Probable uracil phosphoribosyltransferase"/>
    <property type="match status" value="1"/>
</dbReference>
<dbReference type="GO" id="GO:0005525">
    <property type="term" value="F:GTP binding"/>
    <property type="evidence" value="ECO:0007669"/>
    <property type="project" value="UniProtKB-KW"/>
</dbReference>
<evidence type="ECO:0000256" key="8">
    <source>
        <dbReference type="ARBA" id="ARBA00022741"/>
    </source>
</evidence>
<evidence type="ECO:0000259" key="14">
    <source>
        <dbReference type="Pfam" id="PF14681"/>
    </source>
</evidence>
<dbReference type="InterPro" id="IPR029057">
    <property type="entry name" value="PRTase-like"/>
</dbReference>
<dbReference type="AlphaFoldDB" id="A0A4Q0XVR1"/>
<dbReference type="InterPro" id="IPR005765">
    <property type="entry name" value="UPRT"/>
</dbReference>
<dbReference type="Proteomes" id="UP000290657">
    <property type="component" value="Unassembled WGS sequence"/>
</dbReference>
<comment type="catalytic activity">
    <reaction evidence="10">
        <text>UMP + diphosphate = 5-phospho-alpha-D-ribose 1-diphosphate + uracil</text>
        <dbReference type="Rhea" id="RHEA:13017"/>
        <dbReference type="ChEBI" id="CHEBI:17568"/>
        <dbReference type="ChEBI" id="CHEBI:33019"/>
        <dbReference type="ChEBI" id="CHEBI:57865"/>
        <dbReference type="ChEBI" id="CHEBI:58017"/>
        <dbReference type="EC" id="2.4.2.9"/>
    </reaction>
</comment>
<keyword evidence="5" id="KW-0021">Allosteric enzyme</keyword>
<keyword evidence="16" id="KW-1185">Reference proteome</keyword>
<evidence type="ECO:0000256" key="5">
    <source>
        <dbReference type="ARBA" id="ARBA00022533"/>
    </source>
</evidence>
<evidence type="ECO:0000313" key="16">
    <source>
        <dbReference type="Proteomes" id="UP000290657"/>
    </source>
</evidence>
<dbReference type="SUPFAM" id="SSF53271">
    <property type="entry name" value="PRTase-like"/>
    <property type="match status" value="1"/>
</dbReference>
<dbReference type="GO" id="GO:0004845">
    <property type="term" value="F:uracil phosphoribosyltransferase activity"/>
    <property type="evidence" value="ECO:0007669"/>
    <property type="project" value="UniProtKB-UniRule"/>
</dbReference>
<protein>
    <recommendedName>
        <fullName evidence="12 13">Uracil phosphoribosyltransferase</fullName>
        <ecNumber evidence="4 13">2.4.2.9</ecNumber>
    </recommendedName>
</protein>
<organism evidence="15 16">
    <name type="scientific">Candidatus Marinarcus aquaticus</name>
    <dbReference type="NCBI Taxonomy" id="2044504"/>
    <lineage>
        <taxon>Bacteria</taxon>
        <taxon>Pseudomonadati</taxon>
        <taxon>Campylobacterota</taxon>
        <taxon>Epsilonproteobacteria</taxon>
        <taxon>Campylobacterales</taxon>
        <taxon>Arcobacteraceae</taxon>
        <taxon>Candidatus Marinarcus</taxon>
    </lineage>
</organism>
<dbReference type="OrthoDB" id="9781675at2"/>